<comment type="similarity">
    <text evidence="3 7">Belongs to the NAD(P)-dependent epimerase/dehydratase family. dTDP-glucose dehydratase subfamily.</text>
</comment>
<evidence type="ECO:0000313" key="9">
    <source>
        <dbReference type="EMBL" id="BEH00514.1"/>
    </source>
</evidence>
<gene>
    <name evidence="9" type="ORF">BSYN_27780</name>
</gene>
<dbReference type="RefSeq" id="WP_353331923.1">
    <property type="nucleotide sequence ID" value="NZ_AP028055.1"/>
</dbReference>
<comment type="catalytic activity">
    <reaction evidence="1 7">
        <text>dTDP-alpha-D-glucose = dTDP-4-dehydro-6-deoxy-alpha-D-glucose + H2O</text>
        <dbReference type="Rhea" id="RHEA:17221"/>
        <dbReference type="ChEBI" id="CHEBI:15377"/>
        <dbReference type="ChEBI" id="CHEBI:57477"/>
        <dbReference type="ChEBI" id="CHEBI:57649"/>
        <dbReference type="EC" id="4.2.1.46"/>
    </reaction>
</comment>
<dbReference type="PANTHER" id="PTHR43000">
    <property type="entry name" value="DTDP-D-GLUCOSE 4,6-DEHYDRATASE-RELATED"/>
    <property type="match status" value="1"/>
</dbReference>
<keyword evidence="5" id="KW-0520">NAD</keyword>
<name>A0ABN6ZDN4_9BACE</name>
<dbReference type="SUPFAM" id="SSF51735">
    <property type="entry name" value="NAD(P)-binding Rossmann-fold domains"/>
    <property type="match status" value="1"/>
</dbReference>
<evidence type="ECO:0000256" key="4">
    <source>
        <dbReference type="ARBA" id="ARBA00011990"/>
    </source>
</evidence>
<evidence type="ECO:0000256" key="7">
    <source>
        <dbReference type="RuleBase" id="RU004473"/>
    </source>
</evidence>
<feature type="domain" description="NAD(P)-binding" evidence="8">
    <location>
        <begin position="5"/>
        <end position="347"/>
    </location>
</feature>
<dbReference type="EC" id="4.2.1.46" evidence="4 7"/>
<dbReference type="InterPro" id="IPR005888">
    <property type="entry name" value="dTDP_Gluc_deHydtase"/>
</dbReference>
<evidence type="ECO:0000256" key="3">
    <source>
        <dbReference type="ARBA" id="ARBA00008178"/>
    </source>
</evidence>
<evidence type="ECO:0000259" key="8">
    <source>
        <dbReference type="Pfam" id="PF16363"/>
    </source>
</evidence>
<comment type="cofactor">
    <cofactor evidence="2 7">
        <name>NAD(+)</name>
        <dbReference type="ChEBI" id="CHEBI:57540"/>
    </cofactor>
</comment>
<dbReference type="Pfam" id="PF16363">
    <property type="entry name" value="GDP_Man_Dehyd"/>
    <property type="match status" value="1"/>
</dbReference>
<proteinExistence type="inferred from homology"/>
<reference evidence="9 10" key="1">
    <citation type="submission" date="2023-04" db="EMBL/GenBank/DDBJ databases">
        <title>Draft genome sequence of acteroides sedimenti strain YN3PY1.</title>
        <authorList>
            <person name="Yoshida N."/>
        </authorList>
    </citation>
    <scope>NUCLEOTIDE SEQUENCE [LARGE SCALE GENOMIC DNA]</scope>
    <source>
        <strain evidence="9 10">YN3PY1</strain>
    </source>
</reference>
<dbReference type="CDD" id="cd05246">
    <property type="entry name" value="dTDP_GD_SDR_e"/>
    <property type="match status" value="1"/>
</dbReference>
<evidence type="ECO:0000256" key="6">
    <source>
        <dbReference type="ARBA" id="ARBA00023239"/>
    </source>
</evidence>
<evidence type="ECO:0000313" key="10">
    <source>
        <dbReference type="Proteomes" id="UP001496674"/>
    </source>
</evidence>
<accession>A0ABN6ZDN4</accession>
<evidence type="ECO:0000256" key="5">
    <source>
        <dbReference type="ARBA" id="ARBA00023027"/>
    </source>
</evidence>
<dbReference type="InterPro" id="IPR036291">
    <property type="entry name" value="NAD(P)-bd_dom_sf"/>
</dbReference>
<organism evidence="9 10">
    <name type="scientific">Bacteroides sedimenti</name>
    <dbReference type="NCBI Taxonomy" id="2136147"/>
    <lineage>
        <taxon>Bacteria</taxon>
        <taxon>Pseudomonadati</taxon>
        <taxon>Bacteroidota</taxon>
        <taxon>Bacteroidia</taxon>
        <taxon>Bacteroidales</taxon>
        <taxon>Bacteroidaceae</taxon>
        <taxon>Bacteroides</taxon>
    </lineage>
</organism>
<dbReference type="Gene3D" id="3.90.25.10">
    <property type="entry name" value="UDP-galactose 4-epimerase, domain 1"/>
    <property type="match status" value="1"/>
</dbReference>
<dbReference type="NCBIfam" id="TIGR01181">
    <property type="entry name" value="dTDP_gluc_dehyt"/>
    <property type="match status" value="1"/>
</dbReference>
<dbReference type="EMBL" id="AP028055">
    <property type="protein sequence ID" value="BEH00514.1"/>
    <property type="molecule type" value="Genomic_DNA"/>
</dbReference>
<keyword evidence="6 7" id="KW-0456">Lyase</keyword>
<evidence type="ECO:0000256" key="1">
    <source>
        <dbReference type="ARBA" id="ARBA00001539"/>
    </source>
</evidence>
<sequence>MKTYLVTGAAGFIGANYLKYILAKHTDIKVVALDLLTYAGNLGTIANDIDHTRCEFVKGDICDRELADKLFAEYQFDYVVNFAAESHVDRSIENPQLFLLTNILGTQNLLDAARRSWVTGKDEQGYPTWREGVRFHQVSTDEVYGSLGETGFFKETTPLCPHSPYSASKTSADMFVMAYFDTYKMPVSITRCSNNYGPYHFPEKLIPLIIKNILEGKKLPVYGDGKNVRDWLYVKDHCKAIDIVVRDGREGEVYNVGGHNEKQNIEIVKLTISTIHQMMTENPEYRQVLKRKEYNEKGEISIDWINESLITFVTDRLGHDQRYAIDPTKITNELGWFPQTKFEVGIVKTIKWYLENQAWVEEVTSGDYQHYYEKMYGDR</sequence>
<protein>
    <recommendedName>
        <fullName evidence="4 7">dTDP-glucose 4,6-dehydratase</fullName>
        <ecNumber evidence="4 7">4.2.1.46</ecNumber>
    </recommendedName>
</protein>
<evidence type="ECO:0000256" key="2">
    <source>
        <dbReference type="ARBA" id="ARBA00001911"/>
    </source>
</evidence>
<dbReference type="InterPro" id="IPR016040">
    <property type="entry name" value="NAD(P)-bd_dom"/>
</dbReference>
<dbReference type="Proteomes" id="UP001496674">
    <property type="component" value="Chromosome"/>
</dbReference>
<keyword evidence="10" id="KW-1185">Reference proteome</keyword>
<dbReference type="Gene3D" id="3.40.50.720">
    <property type="entry name" value="NAD(P)-binding Rossmann-like Domain"/>
    <property type="match status" value="1"/>
</dbReference>